<dbReference type="InterPro" id="IPR000719">
    <property type="entry name" value="Prot_kinase_dom"/>
</dbReference>
<proteinExistence type="predicted"/>
<dbReference type="GO" id="GO:0005737">
    <property type="term" value="C:cytoplasm"/>
    <property type="evidence" value="ECO:0007669"/>
    <property type="project" value="TreeGrafter"/>
</dbReference>
<dbReference type="GO" id="GO:0004672">
    <property type="term" value="F:protein kinase activity"/>
    <property type="evidence" value="ECO:0007669"/>
    <property type="project" value="InterPro"/>
</dbReference>
<dbReference type="GO" id="GO:0007165">
    <property type="term" value="P:signal transduction"/>
    <property type="evidence" value="ECO:0007669"/>
    <property type="project" value="TreeGrafter"/>
</dbReference>
<keyword evidence="3" id="KW-1185">Reference proteome</keyword>
<feature type="domain" description="Protein kinase" evidence="1">
    <location>
        <begin position="1"/>
        <end position="225"/>
    </location>
</feature>
<dbReference type="AlphaFoldDB" id="A0A9X0A083"/>
<dbReference type="SUPFAM" id="SSF56112">
    <property type="entry name" value="Protein kinase-like (PK-like)"/>
    <property type="match status" value="1"/>
</dbReference>
<dbReference type="PANTHER" id="PTHR23257">
    <property type="entry name" value="SERINE-THREONINE PROTEIN KINASE"/>
    <property type="match status" value="1"/>
</dbReference>
<dbReference type="PANTHER" id="PTHR23257:SF963">
    <property type="entry name" value="AT08303P"/>
    <property type="match status" value="1"/>
</dbReference>
<dbReference type="EMBL" id="MU825408">
    <property type="protein sequence ID" value="KAJ7391083.1"/>
    <property type="molecule type" value="Genomic_DNA"/>
</dbReference>
<name>A0A9X0A083_9CNID</name>
<dbReference type="GO" id="GO:0005524">
    <property type="term" value="F:ATP binding"/>
    <property type="evidence" value="ECO:0007669"/>
    <property type="project" value="InterPro"/>
</dbReference>
<evidence type="ECO:0000313" key="3">
    <source>
        <dbReference type="Proteomes" id="UP001163046"/>
    </source>
</evidence>
<accession>A0A9X0A083</accession>
<reference evidence="2" key="1">
    <citation type="submission" date="2023-01" db="EMBL/GenBank/DDBJ databases">
        <title>Genome assembly of the deep-sea coral Lophelia pertusa.</title>
        <authorList>
            <person name="Herrera S."/>
            <person name="Cordes E."/>
        </authorList>
    </citation>
    <scope>NUCLEOTIDE SEQUENCE</scope>
    <source>
        <strain evidence="2">USNM1676648</strain>
        <tissue evidence="2">Polyp</tissue>
    </source>
</reference>
<evidence type="ECO:0000259" key="1">
    <source>
        <dbReference type="PROSITE" id="PS50011"/>
    </source>
</evidence>
<sequence>MAHVPQEKTIIMEKMGMTLKTLNSNSQCKVTNVREYIDELVDEEINSNKRIKIALDAAKGLEHLHRSGIIHRDLKSSNLFVTGEKNVMITKIGDFGEARKQIEEGLTSLDTFGSKRQVGTIPFMSPEACNCEPLNEENDIYSFSMVMYELCNTNCRFPWDEEITSEHRSLESIKQYVKNGKRPKLPTVQEHGMPKRFIDLMEKCWSQHPKDRPAISDIVKELADMSNAESRQAVQEELPNGSSENALTLCDNFAVEHLSVHQGYVIEIAGKRTADDMRKHNKILESTGNEIDKLIREKDAGNACVFLGLSISLKATEILNNATDVDQKY</sequence>
<dbReference type="InterPro" id="IPR050167">
    <property type="entry name" value="Ser_Thr_protein_kinase"/>
</dbReference>
<organism evidence="2 3">
    <name type="scientific">Desmophyllum pertusum</name>
    <dbReference type="NCBI Taxonomy" id="174260"/>
    <lineage>
        <taxon>Eukaryota</taxon>
        <taxon>Metazoa</taxon>
        <taxon>Cnidaria</taxon>
        <taxon>Anthozoa</taxon>
        <taxon>Hexacorallia</taxon>
        <taxon>Scleractinia</taxon>
        <taxon>Caryophylliina</taxon>
        <taxon>Caryophylliidae</taxon>
        <taxon>Desmophyllum</taxon>
    </lineage>
</organism>
<dbReference type="Proteomes" id="UP001163046">
    <property type="component" value="Unassembled WGS sequence"/>
</dbReference>
<comment type="caution">
    <text evidence="2">The sequence shown here is derived from an EMBL/GenBank/DDBJ whole genome shotgun (WGS) entry which is preliminary data.</text>
</comment>
<dbReference type="PROSITE" id="PS50011">
    <property type="entry name" value="PROTEIN_KINASE_DOM"/>
    <property type="match status" value="1"/>
</dbReference>
<dbReference type="InterPro" id="IPR011009">
    <property type="entry name" value="Kinase-like_dom_sf"/>
</dbReference>
<gene>
    <name evidence="2" type="ORF">OS493_020105</name>
</gene>
<dbReference type="Pfam" id="PF07714">
    <property type="entry name" value="PK_Tyr_Ser-Thr"/>
    <property type="match status" value="1"/>
</dbReference>
<dbReference type="InterPro" id="IPR008271">
    <property type="entry name" value="Ser/Thr_kinase_AS"/>
</dbReference>
<dbReference type="PROSITE" id="PS00108">
    <property type="entry name" value="PROTEIN_KINASE_ST"/>
    <property type="match status" value="1"/>
</dbReference>
<dbReference type="OrthoDB" id="2434671at2759"/>
<dbReference type="Gene3D" id="1.10.510.10">
    <property type="entry name" value="Transferase(Phosphotransferase) domain 1"/>
    <property type="match status" value="1"/>
</dbReference>
<protein>
    <recommendedName>
        <fullName evidence="1">Protein kinase domain-containing protein</fullName>
    </recommendedName>
</protein>
<dbReference type="InterPro" id="IPR001245">
    <property type="entry name" value="Ser-Thr/Tyr_kinase_cat_dom"/>
</dbReference>
<dbReference type="SMART" id="SM00220">
    <property type="entry name" value="S_TKc"/>
    <property type="match status" value="1"/>
</dbReference>
<evidence type="ECO:0000313" key="2">
    <source>
        <dbReference type="EMBL" id="KAJ7391083.1"/>
    </source>
</evidence>